<accession>A0ABS7CTC0</accession>
<evidence type="ECO:0000313" key="2">
    <source>
        <dbReference type="Proteomes" id="UP000813018"/>
    </source>
</evidence>
<sequence>MKDYSYGLVIDSPGGNKRISHTGAINGFKANFMRFPEHEMVITILSNYESQQVNGPISKDVQAIVLGKSLKYQLCELMLHNLPDTLESTRLLQKCLSL</sequence>
<dbReference type="Proteomes" id="UP000813018">
    <property type="component" value="Unassembled WGS sequence"/>
</dbReference>
<evidence type="ECO:0000313" key="1">
    <source>
        <dbReference type="EMBL" id="MBW7467103.1"/>
    </source>
</evidence>
<organism evidence="1 2">
    <name type="scientific">Pontibacter aydingkolensis</name>
    <dbReference type="NCBI Taxonomy" id="1911536"/>
    <lineage>
        <taxon>Bacteria</taxon>
        <taxon>Pseudomonadati</taxon>
        <taxon>Bacteroidota</taxon>
        <taxon>Cytophagia</taxon>
        <taxon>Cytophagales</taxon>
        <taxon>Hymenobacteraceae</taxon>
        <taxon>Pontibacter</taxon>
    </lineage>
</organism>
<reference evidence="1 2" key="1">
    <citation type="journal article" date="2016" name="Int. J. Syst. Evol. Microbiol.">
        <title>Pontibacter aydingkolensis sp. nov., isolated from soil of a salt lake.</title>
        <authorList>
            <person name="Osman G."/>
            <person name="Zhang T."/>
            <person name="Lou K."/>
            <person name="Gao Y."/>
            <person name="Chang W."/>
            <person name="Lin Q."/>
            <person name="Yang H.M."/>
            <person name="Huo X.D."/>
            <person name="Wang N."/>
        </authorList>
    </citation>
    <scope>NUCLEOTIDE SEQUENCE [LARGE SCALE GENOMIC DNA]</scope>
    <source>
        <strain evidence="1 2">KACC 19255</strain>
    </source>
</reference>
<comment type="caution">
    <text evidence="1">The sequence shown here is derived from an EMBL/GenBank/DDBJ whole genome shotgun (WGS) entry which is preliminary data.</text>
</comment>
<dbReference type="InterPro" id="IPR012338">
    <property type="entry name" value="Beta-lactam/transpept-like"/>
</dbReference>
<keyword evidence="2" id="KW-1185">Reference proteome</keyword>
<gene>
    <name evidence="1" type="ORF">K0O23_08480</name>
</gene>
<dbReference type="RefSeq" id="WP_219877054.1">
    <property type="nucleotide sequence ID" value="NZ_JAHYXK010000005.1"/>
</dbReference>
<dbReference type="EMBL" id="JAHYXK010000005">
    <property type="protein sequence ID" value="MBW7467103.1"/>
    <property type="molecule type" value="Genomic_DNA"/>
</dbReference>
<name>A0ABS7CTC0_9BACT</name>
<dbReference type="SUPFAM" id="SSF56601">
    <property type="entry name" value="beta-lactamase/transpeptidase-like"/>
    <property type="match status" value="1"/>
</dbReference>
<protein>
    <submittedName>
        <fullName evidence="1">Uncharacterized protein</fullName>
    </submittedName>
</protein>
<dbReference type="Gene3D" id="3.40.710.10">
    <property type="entry name" value="DD-peptidase/beta-lactamase superfamily"/>
    <property type="match status" value="1"/>
</dbReference>
<proteinExistence type="predicted"/>